<dbReference type="AlphaFoldDB" id="A0A916E735"/>
<dbReference type="GO" id="GO:0006098">
    <property type="term" value="P:pentose-phosphate shunt"/>
    <property type="evidence" value="ECO:0007669"/>
    <property type="project" value="TreeGrafter"/>
</dbReference>
<comment type="similarity">
    <text evidence="2 15">Belongs to the transketolase family.</text>
</comment>
<dbReference type="PANTHER" id="PTHR43522:SF2">
    <property type="entry name" value="TRANSKETOLASE 1-RELATED"/>
    <property type="match status" value="1"/>
</dbReference>
<feature type="site" description="Important for catalytic activity" evidence="14">
    <location>
        <position position="28"/>
    </location>
</feature>
<comment type="function">
    <text evidence="15">Catalyzes the transfer of a two-carbon ketol group from a ketose donor to an aldose acceptor, via a covalent intermediate with the cofactor thiamine pyrophosphate.</text>
</comment>
<feature type="binding site" evidence="11">
    <location>
        <position position="28"/>
    </location>
    <ligand>
        <name>substrate</name>
    </ligand>
</feature>
<keyword evidence="6 13" id="KW-0479">Metal-binding</keyword>
<dbReference type="GO" id="GO:0005829">
    <property type="term" value="C:cytosol"/>
    <property type="evidence" value="ECO:0007669"/>
    <property type="project" value="TreeGrafter"/>
</dbReference>
<dbReference type="InterPro" id="IPR005474">
    <property type="entry name" value="Transketolase_N"/>
</dbReference>
<gene>
    <name evidence="17" type="ORF">CHRIB12_LOCUS9948</name>
</gene>
<dbReference type="GO" id="GO:0004802">
    <property type="term" value="F:transketolase activity"/>
    <property type="evidence" value="ECO:0007669"/>
    <property type="project" value="UniProtKB-EC"/>
</dbReference>
<feature type="domain" description="Transketolase-like pyrimidine-binding" evidence="16">
    <location>
        <begin position="335"/>
        <end position="511"/>
    </location>
</feature>
<feature type="binding site" evidence="12">
    <location>
        <begin position="116"/>
        <end position="118"/>
    </location>
    <ligand>
        <name>thiamine diphosphate</name>
        <dbReference type="ChEBI" id="CHEBI:58937"/>
    </ligand>
</feature>
<accession>A0A916E735</accession>
<dbReference type="PANTHER" id="PTHR43522">
    <property type="entry name" value="TRANSKETOLASE"/>
    <property type="match status" value="1"/>
</dbReference>
<dbReference type="FunFam" id="3.40.50.970:FF:000004">
    <property type="entry name" value="Transketolase"/>
    <property type="match status" value="1"/>
</dbReference>
<comment type="subunit">
    <text evidence="3 15">Homodimer.</text>
</comment>
<feature type="binding site" evidence="11">
    <location>
        <position position="455"/>
    </location>
    <ligand>
        <name>substrate</name>
    </ligand>
</feature>
<evidence type="ECO:0000313" key="18">
    <source>
        <dbReference type="Proteomes" id="UP000684084"/>
    </source>
</evidence>
<feature type="binding site" evidence="12">
    <location>
        <position position="187"/>
    </location>
    <ligand>
        <name>thiamine diphosphate</name>
        <dbReference type="ChEBI" id="CHEBI:58937"/>
    </ligand>
</feature>
<evidence type="ECO:0000256" key="7">
    <source>
        <dbReference type="ARBA" id="ARBA00022842"/>
    </source>
</evidence>
<keyword evidence="8 12" id="KW-0786">Thiamine pyrophosphate</keyword>
<evidence type="ECO:0000256" key="14">
    <source>
        <dbReference type="PIRSR" id="PIRSR605478-5"/>
    </source>
</evidence>
<evidence type="ECO:0000256" key="3">
    <source>
        <dbReference type="ARBA" id="ARBA00011738"/>
    </source>
</evidence>
<evidence type="ECO:0000256" key="13">
    <source>
        <dbReference type="PIRSR" id="PIRSR605478-4"/>
    </source>
</evidence>
<comment type="cofactor">
    <cofactor evidence="15">
        <name>Mg(2+)</name>
        <dbReference type="ChEBI" id="CHEBI:18420"/>
    </cofactor>
    <cofactor evidence="15">
        <name>Ca(2+)</name>
        <dbReference type="ChEBI" id="CHEBI:29108"/>
    </cofactor>
    <cofactor evidence="15">
        <name>Mn(2+)</name>
        <dbReference type="ChEBI" id="CHEBI:29035"/>
    </cofactor>
    <cofactor evidence="15">
        <name>Co(2+)</name>
        <dbReference type="ChEBI" id="CHEBI:48828"/>
    </cofactor>
    <text evidence="15">Binds 1 Mg(2+) ion per subunit. Can also utilize other divalent metal cations, such as Ca(2+), Mn(2+) and Co(2+).</text>
</comment>
<dbReference type="InterPro" id="IPR049557">
    <property type="entry name" value="Transketolase_CS"/>
</dbReference>
<evidence type="ECO:0000256" key="2">
    <source>
        <dbReference type="ARBA" id="ARBA00007131"/>
    </source>
</evidence>
<dbReference type="GO" id="GO:0046872">
    <property type="term" value="F:metal ion binding"/>
    <property type="evidence" value="ECO:0007669"/>
    <property type="project" value="UniProtKB-KW"/>
</dbReference>
<evidence type="ECO:0000256" key="11">
    <source>
        <dbReference type="PIRSR" id="PIRSR605478-2"/>
    </source>
</evidence>
<keyword evidence="15" id="KW-0106">Calcium</keyword>
<evidence type="ECO:0000256" key="1">
    <source>
        <dbReference type="ARBA" id="ARBA00001941"/>
    </source>
</evidence>
<reference evidence="17" key="1">
    <citation type="submission" date="2020-05" db="EMBL/GenBank/DDBJ databases">
        <authorList>
            <person name="Rincon C."/>
            <person name="Sanders R I."/>
            <person name="Robbins C."/>
            <person name="Chaturvedi A."/>
        </authorList>
    </citation>
    <scope>NUCLEOTIDE SEQUENCE</scope>
    <source>
        <strain evidence="17">CHB12</strain>
    </source>
</reference>
<dbReference type="SMART" id="SM00861">
    <property type="entry name" value="Transket_pyr"/>
    <property type="match status" value="1"/>
</dbReference>
<feature type="active site" description="Proton donor" evidence="10">
    <location>
        <position position="397"/>
    </location>
</feature>
<feature type="binding site" evidence="11">
    <location>
        <position position="338"/>
    </location>
    <ligand>
        <name>substrate</name>
    </ligand>
</feature>
<feature type="binding site" evidence="13">
    <location>
        <position position="189"/>
    </location>
    <ligand>
        <name>Mg(2+)</name>
        <dbReference type="ChEBI" id="CHEBI:18420"/>
    </ligand>
</feature>
<feature type="binding site" evidence="11">
    <location>
        <position position="506"/>
    </location>
    <ligand>
        <name>substrate</name>
    </ligand>
</feature>
<feature type="binding site" evidence="12">
    <location>
        <position position="158"/>
    </location>
    <ligand>
        <name>thiamine diphosphate</name>
        <dbReference type="ChEBI" id="CHEBI:58937"/>
    </ligand>
</feature>
<feature type="binding site" evidence="12">
    <location>
        <position position="68"/>
    </location>
    <ligand>
        <name>thiamine diphosphate</name>
        <dbReference type="ChEBI" id="CHEBI:58937"/>
    </ligand>
</feature>
<organism evidence="17 18">
    <name type="scientific">Rhizophagus irregularis</name>
    <dbReference type="NCBI Taxonomy" id="588596"/>
    <lineage>
        <taxon>Eukaryota</taxon>
        <taxon>Fungi</taxon>
        <taxon>Fungi incertae sedis</taxon>
        <taxon>Mucoromycota</taxon>
        <taxon>Glomeromycotina</taxon>
        <taxon>Glomeromycetes</taxon>
        <taxon>Glomerales</taxon>
        <taxon>Glomeraceae</taxon>
        <taxon>Rhizophagus</taxon>
    </lineage>
</organism>
<evidence type="ECO:0000256" key="10">
    <source>
        <dbReference type="PIRSR" id="PIRSR605478-1"/>
    </source>
</evidence>
<dbReference type="Pfam" id="PF00456">
    <property type="entry name" value="Transketolase_N"/>
    <property type="match status" value="2"/>
</dbReference>
<comment type="cofactor">
    <cofactor evidence="1">
        <name>Co(2+)</name>
        <dbReference type="ChEBI" id="CHEBI:48828"/>
    </cofactor>
</comment>
<dbReference type="VEuPathDB" id="FungiDB:RhiirFUN_007315"/>
<dbReference type="NCBIfam" id="TIGR00232">
    <property type="entry name" value="tktlase_bact"/>
    <property type="match status" value="1"/>
</dbReference>
<comment type="caution">
    <text evidence="17">The sequence shown here is derived from an EMBL/GenBank/DDBJ whole genome shotgun (WGS) entry which is preliminary data.</text>
</comment>
<comment type="cofactor">
    <cofactor evidence="12">
        <name>thiamine diphosphate</name>
        <dbReference type="ChEBI" id="CHEBI:58937"/>
    </cofactor>
    <text evidence="12">Binds 1 thiamine pyrophosphate per subunit. During the reaction, the substrate forms a covalent intermediate with the cofactor.</text>
</comment>
<sequence>MYQQIDHIAINTIRTLAADVVRKANSGHPGAPMGCAPMAHVLFSNFITANPENPKWPNRDRFVLSNGHGCALQYILLHLLGCNLTIDDLKLFRQTDSKTPGHPECHLTEGIEVTTGPLGQGFSNSVGLAIAQAHFAAVFNQPGFDLFTNHVYVIVGDGCLQEGVASEAASLAGHLQLGNLIALYDDNHVSIDGDTEVSFTEDVCKRFEAYGWHTQVIADGDNDLEGITKAIENAKKVTNKPSLIKIRTIIGIGSKMKKFGFDPEKFFHVPNEVYELYGQYREKGKAAEAQWNKLLENYTAKFPEKGNEIKRRFSNKLPEGWEKHLPRYTPSDPAVATRKLSENVLNKIADAIPELIGGSADLTGSNLTRWKTAVDFQPQSTGLGNYSGRYIRYGVREHGMFGVMNGLTAYGGLIPFGGTFLNFISYGLGSVRLAALSSFRVLYIMTHDSIGLGEDGPTHQPIETVAGLRALPNILVFRPADGNEVSGAYLAAISNLNRPSVFCLSRQNLPHLEGSSVENTLKGGYVLKECTDAKITLTEQSIDYKSSVFPDGIPILSVEALATFGWSKFAHANIGMTIFGSSGPYQQLYKKYGFTAENISEKAKKTIEFYQTTPVPSVIHKPF</sequence>
<evidence type="ECO:0000256" key="9">
    <source>
        <dbReference type="ARBA" id="ARBA00049473"/>
    </source>
</evidence>
<dbReference type="InterPro" id="IPR033247">
    <property type="entry name" value="Transketolase_fam"/>
</dbReference>
<evidence type="ECO:0000256" key="12">
    <source>
        <dbReference type="PIRSR" id="PIRSR605478-3"/>
    </source>
</evidence>
<evidence type="ECO:0000259" key="16">
    <source>
        <dbReference type="SMART" id="SM00861"/>
    </source>
</evidence>
<dbReference type="Pfam" id="PF02779">
    <property type="entry name" value="Transket_pyr"/>
    <property type="match status" value="1"/>
</dbReference>
<feature type="binding site" evidence="11">
    <location>
        <position position="459"/>
    </location>
    <ligand>
        <name>substrate</name>
    </ligand>
</feature>
<dbReference type="Proteomes" id="UP000684084">
    <property type="component" value="Unassembled WGS sequence"/>
</dbReference>
<dbReference type="Pfam" id="PF22613">
    <property type="entry name" value="Transketolase_C_1"/>
    <property type="match status" value="1"/>
</dbReference>
<evidence type="ECO:0000256" key="15">
    <source>
        <dbReference type="RuleBase" id="RU004996"/>
    </source>
</evidence>
<dbReference type="InterPro" id="IPR005478">
    <property type="entry name" value="Transketolase_bac-like"/>
</dbReference>
<feature type="binding site" evidence="11">
    <location>
        <position position="365"/>
    </location>
    <ligand>
        <name>substrate</name>
    </ligand>
</feature>
<dbReference type="FunFam" id="3.40.50.970:FF:000003">
    <property type="entry name" value="Transketolase"/>
    <property type="match status" value="1"/>
</dbReference>
<evidence type="ECO:0000256" key="4">
    <source>
        <dbReference type="ARBA" id="ARBA00013152"/>
    </source>
</evidence>
<keyword evidence="7 13" id="KW-0460">Magnesium</keyword>
<feature type="binding site" evidence="12">
    <location>
        <position position="423"/>
    </location>
    <ligand>
        <name>thiamine diphosphate</name>
        <dbReference type="ChEBI" id="CHEBI:58937"/>
    </ligand>
</feature>
<dbReference type="InterPro" id="IPR055152">
    <property type="entry name" value="Transketolase-like_C_2"/>
</dbReference>
<feature type="binding site" evidence="11">
    <location>
        <position position="447"/>
    </location>
    <ligand>
        <name>substrate</name>
    </ligand>
</feature>
<name>A0A916E735_9GLOM</name>
<dbReference type="OrthoDB" id="10267175at2759"/>
<proteinExistence type="inferred from homology"/>
<feature type="binding site" evidence="13">
    <location>
        <position position="187"/>
    </location>
    <ligand>
        <name>Mg(2+)</name>
        <dbReference type="ChEBI" id="CHEBI:18420"/>
    </ligand>
</feature>
<keyword evidence="5 15" id="KW-0808">Transferase</keyword>
<dbReference type="GO" id="GO:0005634">
    <property type="term" value="C:nucleus"/>
    <property type="evidence" value="ECO:0007669"/>
    <property type="project" value="TreeGrafter"/>
</dbReference>
<dbReference type="CDD" id="cd07033">
    <property type="entry name" value="TPP_PYR_DXS_TK_like"/>
    <property type="match status" value="1"/>
</dbReference>
<dbReference type="CDD" id="cd02012">
    <property type="entry name" value="TPP_TK"/>
    <property type="match status" value="1"/>
</dbReference>
<comment type="cofactor">
    <cofactor evidence="13">
        <name>Mg(2+)</name>
        <dbReference type="ChEBI" id="CHEBI:18420"/>
    </cofactor>
    <text evidence="13">Binds 1 Mg(2+) ion per subunit. Can also utilize other divalent metal cations, such as Ca(2+), Mn(2+) and Co(2+).</text>
</comment>
<comment type="catalytic activity">
    <reaction evidence="9 15">
        <text>D-sedoheptulose 7-phosphate + D-glyceraldehyde 3-phosphate = aldehydo-D-ribose 5-phosphate + D-xylulose 5-phosphate</text>
        <dbReference type="Rhea" id="RHEA:10508"/>
        <dbReference type="ChEBI" id="CHEBI:57483"/>
        <dbReference type="ChEBI" id="CHEBI:57737"/>
        <dbReference type="ChEBI" id="CHEBI:58273"/>
        <dbReference type="ChEBI" id="CHEBI:59776"/>
        <dbReference type="EC" id="2.2.1.1"/>
    </reaction>
</comment>
<evidence type="ECO:0000256" key="5">
    <source>
        <dbReference type="ARBA" id="ARBA00022679"/>
    </source>
</evidence>
<evidence type="ECO:0000256" key="6">
    <source>
        <dbReference type="ARBA" id="ARBA00022723"/>
    </source>
</evidence>
<protein>
    <recommendedName>
        <fullName evidence="4 15">Transketolase</fullName>
        <ecNumber evidence="4 15">2.2.1.1</ecNumber>
    </recommendedName>
</protein>
<dbReference type="EMBL" id="CAGKOT010000019">
    <property type="protein sequence ID" value="CAB5364319.1"/>
    <property type="molecule type" value="Genomic_DNA"/>
</dbReference>
<evidence type="ECO:0000313" key="17">
    <source>
        <dbReference type="EMBL" id="CAB5364319.1"/>
    </source>
</evidence>
<dbReference type="EC" id="2.2.1.1" evidence="4 15"/>
<evidence type="ECO:0000256" key="8">
    <source>
        <dbReference type="ARBA" id="ARBA00023052"/>
    </source>
</evidence>
<feature type="binding site" evidence="13">
    <location>
        <position position="157"/>
    </location>
    <ligand>
        <name>Mg(2+)</name>
        <dbReference type="ChEBI" id="CHEBI:18420"/>
    </ligand>
</feature>
<dbReference type="PROSITE" id="PS00801">
    <property type="entry name" value="TRANSKETOLASE_1"/>
    <property type="match status" value="1"/>
</dbReference>
<dbReference type="InterPro" id="IPR020826">
    <property type="entry name" value="Transketolase_BS"/>
</dbReference>
<dbReference type="PROSITE" id="PS00802">
    <property type="entry name" value="TRANSKETOLASE_2"/>
    <property type="match status" value="1"/>
</dbReference>
<dbReference type="InterPro" id="IPR005475">
    <property type="entry name" value="Transketolase-like_Pyr-bd"/>
</dbReference>